<organism evidence="1 2">
    <name type="scientific">Araneus ventricosus</name>
    <name type="common">Orbweaver spider</name>
    <name type="synonym">Epeira ventricosa</name>
    <dbReference type="NCBI Taxonomy" id="182803"/>
    <lineage>
        <taxon>Eukaryota</taxon>
        <taxon>Metazoa</taxon>
        <taxon>Ecdysozoa</taxon>
        <taxon>Arthropoda</taxon>
        <taxon>Chelicerata</taxon>
        <taxon>Arachnida</taxon>
        <taxon>Araneae</taxon>
        <taxon>Araneomorphae</taxon>
        <taxon>Entelegynae</taxon>
        <taxon>Araneoidea</taxon>
        <taxon>Araneidae</taxon>
        <taxon>Araneus</taxon>
    </lineage>
</organism>
<dbReference type="EMBL" id="BGPR01040222">
    <property type="protein sequence ID" value="GBO16324.1"/>
    <property type="molecule type" value="Genomic_DNA"/>
</dbReference>
<feature type="non-terminal residue" evidence="1">
    <location>
        <position position="121"/>
    </location>
</feature>
<sequence length="121" mass="14092">MAASRDQSDDINQEASKNCDIQLKVYYGLIRHDFCYSFTVFDLSVKEVWAFRHQFYTNCQSCPSSWLCEMLFTKVSDDGRVLIPILLRRTDCERGAVKVRIVPHIRDKDSLALFNVPPIER</sequence>
<dbReference type="Proteomes" id="UP000499080">
    <property type="component" value="Unassembled WGS sequence"/>
</dbReference>
<reference evidence="1 2" key="1">
    <citation type="journal article" date="2019" name="Sci. Rep.">
        <title>Orb-weaving spider Araneus ventricosus genome elucidates the spidroin gene catalogue.</title>
        <authorList>
            <person name="Kono N."/>
            <person name="Nakamura H."/>
            <person name="Ohtoshi R."/>
            <person name="Moran D.A.P."/>
            <person name="Shinohara A."/>
            <person name="Yoshida Y."/>
            <person name="Fujiwara M."/>
            <person name="Mori M."/>
            <person name="Tomita M."/>
            <person name="Arakawa K."/>
        </authorList>
    </citation>
    <scope>NUCLEOTIDE SEQUENCE [LARGE SCALE GENOMIC DNA]</scope>
</reference>
<gene>
    <name evidence="1" type="ORF">AVEN_73062_1</name>
</gene>
<protein>
    <submittedName>
        <fullName evidence="1">Uncharacterized protein</fullName>
    </submittedName>
</protein>
<proteinExistence type="predicted"/>
<dbReference type="AlphaFoldDB" id="A0A4Y2UW16"/>
<name>A0A4Y2UW16_ARAVE</name>
<keyword evidence="2" id="KW-1185">Reference proteome</keyword>
<evidence type="ECO:0000313" key="2">
    <source>
        <dbReference type="Proteomes" id="UP000499080"/>
    </source>
</evidence>
<comment type="caution">
    <text evidence="1">The sequence shown here is derived from an EMBL/GenBank/DDBJ whole genome shotgun (WGS) entry which is preliminary data.</text>
</comment>
<evidence type="ECO:0000313" key="1">
    <source>
        <dbReference type="EMBL" id="GBO16324.1"/>
    </source>
</evidence>
<accession>A0A4Y2UW16</accession>